<dbReference type="AlphaFoldDB" id="A0A1Q6DSA3"/>
<proteinExistence type="predicted"/>
<dbReference type="InParanoid" id="A0A1Q6DSA3"/>
<evidence type="ECO:0000313" key="2">
    <source>
        <dbReference type="Proteomes" id="UP000185744"/>
    </source>
</evidence>
<dbReference type="STRING" id="1903181.BTN85_1866"/>
<name>A0A1Q6DSA3_METT1</name>
<dbReference type="Proteomes" id="UP000185744">
    <property type="component" value="Unassembled WGS sequence"/>
</dbReference>
<dbReference type="EMBL" id="MSDW01000002">
    <property type="protein sequence ID" value="OKY77218.1"/>
    <property type="molecule type" value="Genomic_DNA"/>
</dbReference>
<accession>A0A1Q6DSA3</accession>
<organism evidence="1 2">
    <name type="scientific">Methanohalarchaeum thermophilum</name>
    <dbReference type="NCBI Taxonomy" id="1903181"/>
    <lineage>
        <taxon>Archaea</taxon>
        <taxon>Methanobacteriati</taxon>
        <taxon>Methanobacteriota</taxon>
        <taxon>Methanonatronarchaeia</taxon>
        <taxon>Methanonatronarchaeales</taxon>
        <taxon>Methanonatronarchaeaceae</taxon>
        <taxon>Candidatus Methanohalarchaeum</taxon>
    </lineage>
</organism>
<protein>
    <submittedName>
        <fullName evidence="1">Uncharacterized protein</fullName>
    </submittedName>
</protein>
<comment type="caution">
    <text evidence="1">The sequence shown here is derived from an EMBL/GenBank/DDBJ whole genome shotgun (WGS) entry which is preliminary data.</text>
</comment>
<reference evidence="1" key="1">
    <citation type="submission" date="2016-12" db="EMBL/GenBank/DDBJ databases">
        <title>Discovery of methanogenic haloarchaea.</title>
        <authorList>
            <person name="Sorokin D.Y."/>
            <person name="Makarova K.S."/>
            <person name="Abbas B."/>
            <person name="Ferrer M."/>
            <person name="Golyshin P.N."/>
        </authorList>
    </citation>
    <scope>NUCLEOTIDE SEQUENCE [LARGE SCALE GENOMIC DNA]</scope>
    <source>
        <strain evidence="1">HMET1</strain>
    </source>
</reference>
<keyword evidence="2" id="KW-1185">Reference proteome</keyword>
<gene>
    <name evidence="1" type="ORF">BTN85_1866</name>
</gene>
<evidence type="ECO:0000313" key="1">
    <source>
        <dbReference type="EMBL" id="OKY77218.1"/>
    </source>
</evidence>
<sequence length="155" mass="18710">MEPEKKLSEFIKDNSIDVSDVLSKYRYPFTREGMHFIGFISRRFDVAKHRVRKEYWNEIFDKKNKDLWDLDNTEKRILEIIYFKIQNLAKNVLISEIYVDDLTLNKLEEIESDVDLFNLIEKYVRAMNTFEDMDLKEKKNKAIDEVEDMAKSNRL</sequence>